<reference evidence="2" key="3">
    <citation type="submission" date="2023-08" db="EMBL/GenBank/DDBJ databases">
        <authorList>
            <person name="Sun Q."/>
            <person name="Ohkuma M."/>
        </authorList>
    </citation>
    <scope>NUCLEOTIDE SEQUENCE</scope>
    <source>
        <strain evidence="2">JCM 4205</strain>
    </source>
</reference>
<keyword evidence="4" id="KW-1185">Reference proteome</keyword>
<dbReference type="RefSeq" id="WP_062751924.1">
    <property type="nucleotide sequence ID" value="NZ_BMSJ01000013.1"/>
</dbReference>
<evidence type="ECO:0000256" key="1">
    <source>
        <dbReference type="SAM" id="MobiDB-lite"/>
    </source>
</evidence>
<feature type="region of interest" description="Disordered" evidence="1">
    <location>
        <begin position="143"/>
        <end position="167"/>
    </location>
</feature>
<dbReference type="Proteomes" id="UP000326029">
    <property type="component" value="Chromosome"/>
</dbReference>
<dbReference type="EMBL" id="BMSJ01000013">
    <property type="protein sequence ID" value="GGR45906.1"/>
    <property type="molecule type" value="Genomic_DNA"/>
</dbReference>
<evidence type="ECO:0000313" key="2">
    <source>
        <dbReference type="EMBL" id="GGR45906.1"/>
    </source>
</evidence>
<gene>
    <name evidence="3" type="ORF">CP977_25395</name>
    <name evidence="2" type="ORF">GCM10010497_56620</name>
</gene>
<name>A0AAV4KQN6_9ACTN</name>
<evidence type="ECO:0000313" key="5">
    <source>
        <dbReference type="Proteomes" id="UP000642014"/>
    </source>
</evidence>
<accession>A0AAV4KQN6</accession>
<feature type="region of interest" description="Disordered" evidence="1">
    <location>
        <begin position="13"/>
        <end position="42"/>
    </location>
</feature>
<reference evidence="3 4" key="2">
    <citation type="submission" date="2017-09" db="EMBL/GenBank/DDBJ databases">
        <authorList>
            <person name="Lee N."/>
            <person name="Cho B.-K."/>
        </authorList>
    </citation>
    <scope>NUCLEOTIDE SEQUENCE [LARGE SCALE GENOMIC DNA]</scope>
    <source>
        <strain evidence="3 4">ATCC 19740</strain>
    </source>
</reference>
<evidence type="ECO:0008006" key="6">
    <source>
        <dbReference type="Google" id="ProtNLM"/>
    </source>
</evidence>
<evidence type="ECO:0000313" key="4">
    <source>
        <dbReference type="Proteomes" id="UP000326029"/>
    </source>
</evidence>
<dbReference type="AlphaFoldDB" id="A0AAV4KQN6"/>
<protein>
    <recommendedName>
        <fullName evidence="6">DUF4226 domain-containing protein</fullName>
    </recommendedName>
</protein>
<proteinExistence type="predicted"/>
<dbReference type="Proteomes" id="UP000642014">
    <property type="component" value="Unassembled WGS sequence"/>
</dbReference>
<organism evidence="2 5">
    <name type="scientific">Streptomyces cinereoruber</name>
    <dbReference type="NCBI Taxonomy" id="67260"/>
    <lineage>
        <taxon>Bacteria</taxon>
        <taxon>Bacillati</taxon>
        <taxon>Actinomycetota</taxon>
        <taxon>Actinomycetes</taxon>
        <taxon>Kitasatosporales</taxon>
        <taxon>Streptomycetaceae</taxon>
        <taxon>Streptomyces</taxon>
    </lineage>
</organism>
<reference evidence="2 5" key="1">
    <citation type="journal article" date="2014" name="Int. J. Syst. Evol. Microbiol.">
        <title>Complete genome sequence of Corynebacterium casei LMG S-19264T (=DSM 44701T), isolated from a smear-ripened cheese.</title>
        <authorList>
            <consortium name="US DOE Joint Genome Institute (JGI-PGF)"/>
            <person name="Walter F."/>
            <person name="Albersmeier A."/>
            <person name="Kalinowski J."/>
            <person name="Ruckert C."/>
        </authorList>
    </citation>
    <scope>NUCLEOTIDE SEQUENCE [LARGE SCALE GENOMIC DNA]</scope>
    <source>
        <strain evidence="2 5">JCM 4205</strain>
    </source>
</reference>
<dbReference type="GeneID" id="95457103"/>
<evidence type="ECO:0000313" key="3">
    <source>
        <dbReference type="EMBL" id="QEV35093.1"/>
    </source>
</evidence>
<dbReference type="EMBL" id="CP023693">
    <property type="protein sequence ID" value="QEV35093.1"/>
    <property type="molecule type" value="Genomic_DNA"/>
</dbReference>
<sequence length="167" mass="18390">MAWDEWEQLKASAADKDAARMQLNGLPPEDRPNAGSPSGGFLATDQQDLAAIGNEAFKLYNRLWKEARVTSTDSTASDLSVQGFALGGALQHVSMRWEKQLGSVMDACALISNHMDFTNNAHAGDEIFIERRVSSIQTLEAGFDDDWEGRGKPNPVYAEKNEKTEKD</sequence>